<dbReference type="SMART" id="SM00487">
    <property type="entry name" value="DEXDc"/>
    <property type="match status" value="1"/>
</dbReference>
<dbReference type="InterPro" id="IPR050742">
    <property type="entry name" value="Helicase_Restrict-Modif_Enz"/>
</dbReference>
<dbReference type="InterPro" id="IPR054347">
    <property type="entry name" value="TOTE_primase"/>
</dbReference>
<dbReference type="EMBL" id="AFZC02000003">
    <property type="protein sequence ID" value="EHL11727.1"/>
    <property type="molecule type" value="Genomic_DNA"/>
</dbReference>
<dbReference type="InterPro" id="IPR025202">
    <property type="entry name" value="PLD-like_dom"/>
</dbReference>
<dbReference type="InterPro" id="IPR027417">
    <property type="entry name" value="P-loop_NTPase"/>
</dbReference>
<dbReference type="PANTHER" id="PTHR47396:SF1">
    <property type="entry name" value="ATP-DEPENDENT HELICASE IRC3-RELATED"/>
    <property type="match status" value="1"/>
</dbReference>
<reference evidence="2" key="2">
    <citation type="submission" date="2013-03" db="EMBL/GenBank/DDBJ databases">
        <title>The Genome Sequence of Oribacterium sp. ACB1.</title>
        <authorList>
            <consortium name="The Broad Institute Genomics Platform"/>
            <consortium name="The Broad Institute Genome Sequencing Center for Infectious Disease"/>
            <person name="Earl A."/>
            <person name="Ward D."/>
            <person name="Feldgarden M."/>
            <person name="Gevers D."/>
            <person name="Sizova M."/>
            <person name="Hazen A."/>
            <person name="Epstein S."/>
            <person name="Walker B."/>
            <person name="Young S."/>
            <person name="Zeng Q."/>
            <person name="Gargeya S."/>
            <person name="Fitzgerald M."/>
            <person name="Haas B."/>
            <person name="Abouelleil A."/>
            <person name="Allen A.W."/>
            <person name="Alvarado L."/>
            <person name="Arachchi H.M."/>
            <person name="Berlin A.M."/>
            <person name="Chapman S.B."/>
            <person name="Gainer-Dewar J."/>
            <person name="Goldberg J."/>
            <person name="Griggs A."/>
            <person name="Gujja S."/>
            <person name="Hansen M."/>
            <person name="Howarth C."/>
            <person name="Imamovic A."/>
            <person name="Ireland A."/>
            <person name="Larimer J."/>
            <person name="McCowan C."/>
            <person name="Murphy C."/>
            <person name="Pearson M."/>
            <person name="Poon T.W."/>
            <person name="Priest M."/>
            <person name="Roberts A."/>
            <person name="Saif S."/>
            <person name="Shea T."/>
            <person name="Sisk P."/>
            <person name="Sykes S."/>
            <person name="Wortman J."/>
            <person name="Nusbaum C."/>
            <person name="Birren B."/>
        </authorList>
    </citation>
    <scope>NUCLEOTIDE SEQUENCE [LARGE SCALE GENOMIC DNA]</scope>
    <source>
        <strain evidence="2">ACB1</strain>
    </source>
</reference>
<dbReference type="GO" id="GO:0005524">
    <property type="term" value="F:ATP binding"/>
    <property type="evidence" value="ECO:0007669"/>
    <property type="project" value="InterPro"/>
</dbReference>
<comment type="caution">
    <text evidence="2">The sequence shown here is derived from an EMBL/GenBank/DDBJ whole genome shotgun (WGS) entry which is preliminary data.</text>
</comment>
<dbReference type="CDD" id="cd09126">
    <property type="entry name" value="PLDc_C_DEXD_like"/>
    <property type="match status" value="1"/>
</dbReference>
<dbReference type="Pfam" id="PF04851">
    <property type="entry name" value="ResIII"/>
    <property type="match status" value="1"/>
</dbReference>
<dbReference type="Pfam" id="PF13091">
    <property type="entry name" value="PLDc_2"/>
    <property type="match status" value="1"/>
</dbReference>
<dbReference type="Gene3D" id="3.40.50.300">
    <property type="entry name" value="P-loop containing nucleotide triphosphate hydrolases"/>
    <property type="match status" value="2"/>
</dbReference>
<protein>
    <recommendedName>
        <fullName evidence="1">Helicase ATP-binding domain-containing protein</fullName>
    </recommendedName>
</protein>
<reference evidence="2" key="1">
    <citation type="submission" date="2011-08" db="EMBL/GenBank/DDBJ databases">
        <authorList>
            <consortium name="The Broad Institute Genome Sequencing Platform"/>
            <person name="Earl A."/>
            <person name="Ward D."/>
            <person name="Feldgarden M."/>
            <person name="Gevers D."/>
            <person name="Sizova M."/>
            <person name="Hazen A."/>
            <person name="Epstein S."/>
            <person name="Young S.K."/>
            <person name="Zeng Q."/>
            <person name="Gargeya S."/>
            <person name="Fitzgerald M."/>
            <person name="Haas B."/>
            <person name="Abouelleil A."/>
            <person name="Alvarado L."/>
            <person name="Arachchi H.M."/>
            <person name="Berlin A."/>
            <person name="Brown A."/>
            <person name="Chapman S.B."/>
            <person name="Chen Z."/>
            <person name="Dunbar C."/>
            <person name="Freedman E."/>
            <person name="Gearin G."/>
            <person name="Gellesch M."/>
            <person name="Goldberg J."/>
            <person name="Griggs A."/>
            <person name="Gujja S."/>
            <person name="Heiman D."/>
            <person name="Howarth C."/>
            <person name="Larson L."/>
            <person name="Lui A."/>
            <person name="MacDonald P.J.P."/>
            <person name="Montmayeur A."/>
            <person name="Murphy C."/>
            <person name="Neiman D."/>
            <person name="Pearson M."/>
            <person name="Priest M."/>
            <person name="Roberts A."/>
            <person name="Saif S."/>
            <person name="Shea T."/>
            <person name="Shenoy N."/>
            <person name="Sisk P."/>
            <person name="Stolte C."/>
            <person name="Sykes S."/>
            <person name="Wortman J."/>
            <person name="Nusbaum C."/>
            <person name="Birren B."/>
        </authorList>
    </citation>
    <scope>NUCLEOTIDE SEQUENCE</scope>
    <source>
        <strain evidence="2">ACB1</strain>
    </source>
</reference>
<dbReference type="SUPFAM" id="SSF52540">
    <property type="entry name" value="P-loop containing nucleoside triphosphate hydrolases"/>
    <property type="match status" value="2"/>
</dbReference>
<dbReference type="GO" id="GO:0003677">
    <property type="term" value="F:DNA binding"/>
    <property type="evidence" value="ECO:0007669"/>
    <property type="project" value="InterPro"/>
</dbReference>
<dbReference type="SUPFAM" id="SSF56024">
    <property type="entry name" value="Phospholipase D/nuclease"/>
    <property type="match status" value="1"/>
</dbReference>
<dbReference type="STRING" id="796943.HMPREF9625_00557"/>
<evidence type="ECO:0000313" key="3">
    <source>
        <dbReference type="Proteomes" id="UP000018461"/>
    </source>
</evidence>
<feature type="domain" description="Helicase ATP-binding" evidence="1">
    <location>
        <begin position="487"/>
        <end position="653"/>
    </location>
</feature>
<dbReference type="PATRIC" id="fig|796943.3.peg.953"/>
<dbReference type="PROSITE" id="PS51192">
    <property type="entry name" value="HELICASE_ATP_BIND_1"/>
    <property type="match status" value="1"/>
</dbReference>
<dbReference type="AlphaFoldDB" id="G9WMH4"/>
<dbReference type="Gene3D" id="3.30.870.10">
    <property type="entry name" value="Endonuclease Chain A"/>
    <property type="match status" value="1"/>
</dbReference>
<dbReference type="InterPro" id="IPR006935">
    <property type="entry name" value="Helicase/UvrB_N"/>
</dbReference>
<accession>G9WMH4</accession>
<proteinExistence type="predicted"/>
<dbReference type="HOGENOM" id="CLU_011771_1_0_9"/>
<dbReference type="GO" id="GO:0005829">
    <property type="term" value="C:cytosol"/>
    <property type="evidence" value="ECO:0007669"/>
    <property type="project" value="TreeGrafter"/>
</dbReference>
<dbReference type="Pfam" id="PF22548">
    <property type="entry name" value="AEP-TOTE"/>
    <property type="match status" value="1"/>
</dbReference>
<dbReference type="RefSeq" id="WP_009534419.1">
    <property type="nucleotide sequence ID" value="NZ_KE148312.1"/>
</dbReference>
<dbReference type="GO" id="GO:0016787">
    <property type="term" value="F:hydrolase activity"/>
    <property type="evidence" value="ECO:0007669"/>
    <property type="project" value="InterPro"/>
</dbReference>
<name>G9WMH4_9FIRM</name>
<sequence length="999" mass="114011">MNEEEYLSRIRQLEEEIEYLHRLLADAGVSYELEVKESEDFSSDRNPAFEEDQGARILPVKITKQHVQYFYHLFKGRNDVYSKRSGKANKKTGKHGYYTQCWNFWKDGICPKKDNPQFHCGECRNQRYKELTGQVLYEHLLGVKEDASDVIGLYPMFPDEMINFLVFDFDCHDELNGGDDGANIDSEWVAEVNAFRKICENNEVPILVERSRSGKGAHIWMFFEKPILASTARRFGTALLTQGAESVNMRSFKYYDKMLPAQDHLPINTKTGKPGLGNLVALPLQGQALKHGNSAFVDENWNAYPNQWDCLREIKKISTETVEKKIQEWSLSGILGVLNNDFNTDTVDTDSIADEKETKPWKKGKIAFRKEDVSATVEIVIADKVYISTKSMRPRMQNALRRMAAFSNPDFYKKSAMGLSTKGIPRIIFCGYDEAGYICIPRALLESIVDRFQEAGIPFTLTDHRTVGNALDVTFNGTLYDEQMRAAKAILEYDNGVLAATTSFGKTVVGAYMIAERKTNTLILVHNTEIQKNWIEDLNIFLDINAELPEYKTKTGRVKKRKNIIGKLHAGHNSMTGIIDVAIFSSLGKGEDINPMLAQYGMVIMDECHHGAAQTVEDIVGSAKAKYVYGLTATPKREDGLEKKVFMQFGPIRFRYTAKERAEKQGIDHFVYPRFTRLVSASNLKVNEANRAVIECESRNEQIIADVENCIQNGRTPLVLTKYKEHAELLYQRLQGKADHVYLLQGGGSRKAKDEMRIQMRAVPDGESIVLVAIDKYIGEGFNFPRLDTMMLTMPAAAEGNIEQFAGRLHRDYETKKEVIIYDYVDSHIRVLEKMYHKRLRTYKKIGYEICNNINVEKQNANTIFDIDTYEKVYEKDLLEANKEIIISSPGLNHAKVDAFVKLIKQRQEDGVKLTVITLNPEGYPEEKIEDTKRLVEILKNCGVRIKLQEHMHEHFAIIDEEIVWYGNMNFLSLAKADDNLMRVKSKDVAHELLEISFG</sequence>
<dbReference type="Proteomes" id="UP000018461">
    <property type="component" value="Unassembled WGS sequence"/>
</dbReference>
<dbReference type="PANTHER" id="PTHR47396">
    <property type="entry name" value="TYPE I RESTRICTION ENZYME ECOKI R PROTEIN"/>
    <property type="match status" value="1"/>
</dbReference>
<evidence type="ECO:0000259" key="1">
    <source>
        <dbReference type="PROSITE" id="PS51192"/>
    </source>
</evidence>
<evidence type="ECO:0000313" key="2">
    <source>
        <dbReference type="EMBL" id="EHL11727.1"/>
    </source>
</evidence>
<keyword evidence="3" id="KW-1185">Reference proteome</keyword>
<gene>
    <name evidence="2" type="ORF">HMPREF9625_00557</name>
</gene>
<dbReference type="InterPro" id="IPR014001">
    <property type="entry name" value="Helicase_ATP-bd"/>
</dbReference>
<organism evidence="2 3">
    <name type="scientific">Oribacterium parvum ACB1</name>
    <dbReference type="NCBI Taxonomy" id="796943"/>
    <lineage>
        <taxon>Bacteria</taxon>
        <taxon>Bacillati</taxon>
        <taxon>Bacillota</taxon>
        <taxon>Clostridia</taxon>
        <taxon>Lachnospirales</taxon>
        <taxon>Lachnospiraceae</taxon>
        <taxon>Oribacterium</taxon>
    </lineage>
</organism>